<dbReference type="EMBL" id="BAAAZT010000012">
    <property type="protein sequence ID" value="GAA3894980.1"/>
    <property type="molecule type" value="Genomic_DNA"/>
</dbReference>
<keyword evidence="1" id="KW-1133">Transmembrane helix</keyword>
<name>A0ABP7L878_9GAMM</name>
<evidence type="ECO:0000256" key="1">
    <source>
        <dbReference type="SAM" id="Phobius"/>
    </source>
</evidence>
<keyword evidence="1" id="KW-0812">Transmembrane</keyword>
<dbReference type="Proteomes" id="UP001500133">
    <property type="component" value="Unassembled WGS sequence"/>
</dbReference>
<dbReference type="InterPro" id="IPR010865">
    <property type="entry name" value="DUF1499"/>
</dbReference>
<dbReference type="RefSeq" id="WP_344701530.1">
    <property type="nucleotide sequence ID" value="NZ_BAAAZT010000012.1"/>
</dbReference>
<accession>A0ABP7L878</accession>
<feature type="transmembrane region" description="Helical" evidence="1">
    <location>
        <begin position="85"/>
        <end position="103"/>
    </location>
</feature>
<gene>
    <name evidence="2" type="ORF">GCM10022228_02600</name>
</gene>
<evidence type="ECO:0000313" key="2">
    <source>
        <dbReference type="EMBL" id="GAA3894980.1"/>
    </source>
</evidence>
<organism evidence="2 3">
    <name type="scientific">Halomonas cibimaris</name>
    <dbReference type="NCBI Taxonomy" id="657012"/>
    <lineage>
        <taxon>Bacteria</taxon>
        <taxon>Pseudomonadati</taxon>
        <taxon>Pseudomonadota</taxon>
        <taxon>Gammaproteobacteria</taxon>
        <taxon>Oceanospirillales</taxon>
        <taxon>Halomonadaceae</taxon>
        <taxon>Halomonas</taxon>
    </lineage>
</organism>
<comment type="caution">
    <text evidence="2">The sequence shown here is derived from an EMBL/GenBank/DDBJ whole genome shotgun (WGS) entry which is preliminary data.</text>
</comment>
<feature type="transmembrane region" description="Helical" evidence="1">
    <location>
        <begin position="58"/>
        <end position="78"/>
    </location>
</feature>
<keyword evidence="3" id="KW-1185">Reference proteome</keyword>
<sequence length="257" mass="27864">MAHQPIIQRAKRPRWPRRLAWLSVALLLASAVLIAAAGPAYRMEMLPLGDAFSLLRYATYAAVAAAALGLVTLIAAAVKRRFGPGTVAVLVMAAAVALLYVPWQHWQRAQAVPAIHDITTDMTNPPAFEAVANARRKAPNAVDYPGARTAEQQRAAYPEIQPLTVDAPPGTVLAAVQTEMQNAGWHIADVGPRRVEATATTRWFGFKDDVVVRLSEKDGQTRVDMRSASRLGKSDVGTNAARIHTFLASLKARLHPR</sequence>
<dbReference type="Pfam" id="PF07386">
    <property type="entry name" value="DUF1499"/>
    <property type="match status" value="1"/>
</dbReference>
<keyword evidence="1" id="KW-0472">Membrane</keyword>
<proteinExistence type="predicted"/>
<reference evidence="3" key="1">
    <citation type="journal article" date="2019" name="Int. J. Syst. Evol. Microbiol.">
        <title>The Global Catalogue of Microorganisms (GCM) 10K type strain sequencing project: providing services to taxonomists for standard genome sequencing and annotation.</title>
        <authorList>
            <consortium name="The Broad Institute Genomics Platform"/>
            <consortium name="The Broad Institute Genome Sequencing Center for Infectious Disease"/>
            <person name="Wu L."/>
            <person name="Ma J."/>
        </authorList>
    </citation>
    <scope>NUCLEOTIDE SEQUENCE [LARGE SCALE GENOMIC DNA]</scope>
    <source>
        <strain evidence="3">JCM 16914</strain>
    </source>
</reference>
<evidence type="ECO:0008006" key="4">
    <source>
        <dbReference type="Google" id="ProtNLM"/>
    </source>
</evidence>
<evidence type="ECO:0000313" key="3">
    <source>
        <dbReference type="Proteomes" id="UP001500133"/>
    </source>
</evidence>
<protein>
    <recommendedName>
        <fullName evidence="4">DUF1499 domain-containing protein</fullName>
    </recommendedName>
</protein>